<gene>
    <name evidence="2" type="ORF">ACFOMG_06640</name>
</gene>
<sequence length="495" mass="54640">MRKSILSASTVLSLALSSSVYSMTNTPVDVDVIYSNLSTLGASYDDVKNIPLGQRCIAKSASDLLLENKPVAYTDWSLEVFSSTKEMHKYLTSTRGGNASGTYYNISGDGGYSSRISKETHLNTDEYAIAGFFVSTTSHLSSKSTGRMQDLTSEAQAAYSDNLTKFRDLCGDGYVSGVTKGVVAQFSIKIESANGSTKVSREKSADLQTKVLGFVGGGISGSERTELERRFSTYRMSVNTATLGYKSGGFKTQVMGIGGLIDFINTLNDKTLYQPVAIQVDFNKYQFSTLRYADKKLNYSKWILVDIDQNNRCARFYNGNGFPNWAENREMANSLLNNGKNISLSCSQAGDMIRKKSQECSISGKFPLCVSPMSYMCSDGGVSCSDVINGDLVPAWGTSFSSHFRYAQKFKSGRTHVREVTYCLPQGTMFDLTRGDKGYYRTSNNRNSIHTHKKLNYRCDKTTFSVKSKGGINFSSDIYLYGIKAYKTPLLNVYQ</sequence>
<protein>
    <recommendedName>
        <fullName evidence="4">MACPF domain-containing protein</fullName>
    </recommendedName>
</protein>
<keyword evidence="1" id="KW-0732">Signal</keyword>
<name>A0ABV7VTB4_9GAMM</name>
<evidence type="ECO:0008006" key="4">
    <source>
        <dbReference type="Google" id="ProtNLM"/>
    </source>
</evidence>
<accession>A0ABV7VTB4</accession>
<keyword evidence="3" id="KW-1185">Reference proteome</keyword>
<evidence type="ECO:0000256" key="1">
    <source>
        <dbReference type="SAM" id="SignalP"/>
    </source>
</evidence>
<dbReference type="Proteomes" id="UP001595722">
    <property type="component" value="Unassembled WGS sequence"/>
</dbReference>
<dbReference type="RefSeq" id="WP_376865563.1">
    <property type="nucleotide sequence ID" value="NZ_JBHRYB010000005.1"/>
</dbReference>
<reference evidence="3" key="1">
    <citation type="journal article" date="2019" name="Int. J. Syst. Evol. Microbiol.">
        <title>The Global Catalogue of Microorganisms (GCM) 10K type strain sequencing project: providing services to taxonomists for standard genome sequencing and annotation.</title>
        <authorList>
            <consortium name="The Broad Institute Genomics Platform"/>
            <consortium name="The Broad Institute Genome Sequencing Center for Infectious Disease"/>
            <person name="Wu L."/>
            <person name="Ma J."/>
        </authorList>
    </citation>
    <scope>NUCLEOTIDE SEQUENCE [LARGE SCALE GENOMIC DNA]</scope>
    <source>
        <strain evidence="3">KCTC 42424</strain>
    </source>
</reference>
<dbReference type="EMBL" id="JBHRYB010000005">
    <property type="protein sequence ID" value="MFC3679786.1"/>
    <property type="molecule type" value="Genomic_DNA"/>
</dbReference>
<feature type="signal peptide" evidence="1">
    <location>
        <begin position="1"/>
        <end position="22"/>
    </location>
</feature>
<comment type="caution">
    <text evidence="2">The sequence shown here is derived from an EMBL/GenBank/DDBJ whole genome shotgun (WGS) entry which is preliminary data.</text>
</comment>
<evidence type="ECO:0000313" key="3">
    <source>
        <dbReference type="Proteomes" id="UP001595722"/>
    </source>
</evidence>
<organism evidence="2 3">
    <name type="scientific">Bacterioplanoides pacificum</name>
    <dbReference type="NCBI Taxonomy" id="1171596"/>
    <lineage>
        <taxon>Bacteria</taxon>
        <taxon>Pseudomonadati</taxon>
        <taxon>Pseudomonadota</taxon>
        <taxon>Gammaproteobacteria</taxon>
        <taxon>Oceanospirillales</taxon>
        <taxon>Oceanospirillaceae</taxon>
        <taxon>Bacterioplanoides</taxon>
    </lineage>
</organism>
<evidence type="ECO:0000313" key="2">
    <source>
        <dbReference type="EMBL" id="MFC3679786.1"/>
    </source>
</evidence>
<feature type="chain" id="PRO_5047224495" description="MACPF domain-containing protein" evidence="1">
    <location>
        <begin position="23"/>
        <end position="495"/>
    </location>
</feature>
<proteinExistence type="predicted"/>